<dbReference type="RefSeq" id="WP_344257719.1">
    <property type="nucleotide sequence ID" value="NZ_BAAAMJ010000001.1"/>
</dbReference>
<dbReference type="SUPFAM" id="SSF52540">
    <property type="entry name" value="P-loop containing nucleoside triphosphate hydrolases"/>
    <property type="match status" value="1"/>
</dbReference>
<gene>
    <name evidence="2" type="ORF">GCM10009716_00100</name>
</gene>
<evidence type="ECO:0000313" key="3">
    <source>
        <dbReference type="Proteomes" id="UP001501303"/>
    </source>
</evidence>
<evidence type="ECO:0000256" key="1">
    <source>
        <dbReference type="SAM" id="MobiDB-lite"/>
    </source>
</evidence>
<dbReference type="InterPro" id="IPR027417">
    <property type="entry name" value="P-loop_NTPase"/>
</dbReference>
<dbReference type="Gene3D" id="3.40.50.300">
    <property type="entry name" value="P-loop containing nucleotide triphosphate hydrolases"/>
    <property type="match status" value="1"/>
</dbReference>
<keyword evidence="3" id="KW-1185">Reference proteome</keyword>
<organism evidence="2 3">
    <name type="scientific">Streptomyces sodiiphilus</name>
    <dbReference type="NCBI Taxonomy" id="226217"/>
    <lineage>
        <taxon>Bacteria</taxon>
        <taxon>Bacillati</taxon>
        <taxon>Actinomycetota</taxon>
        <taxon>Actinomycetes</taxon>
        <taxon>Kitasatosporales</taxon>
        <taxon>Streptomycetaceae</taxon>
        <taxon>Streptomyces</taxon>
    </lineage>
</organism>
<feature type="compositionally biased region" description="Low complexity" evidence="1">
    <location>
        <begin position="416"/>
        <end position="428"/>
    </location>
</feature>
<dbReference type="Proteomes" id="UP001501303">
    <property type="component" value="Unassembled WGS sequence"/>
</dbReference>
<comment type="caution">
    <text evidence="2">The sequence shown here is derived from an EMBL/GenBank/DDBJ whole genome shotgun (WGS) entry which is preliminary data.</text>
</comment>
<proteinExistence type="predicted"/>
<reference evidence="2 3" key="1">
    <citation type="journal article" date="2019" name="Int. J. Syst. Evol. Microbiol.">
        <title>The Global Catalogue of Microorganisms (GCM) 10K type strain sequencing project: providing services to taxonomists for standard genome sequencing and annotation.</title>
        <authorList>
            <consortium name="The Broad Institute Genomics Platform"/>
            <consortium name="The Broad Institute Genome Sequencing Center for Infectious Disease"/>
            <person name="Wu L."/>
            <person name="Ma J."/>
        </authorList>
    </citation>
    <scope>NUCLEOTIDE SEQUENCE [LARGE SCALE GENOMIC DNA]</scope>
    <source>
        <strain evidence="2 3">JCM 13581</strain>
    </source>
</reference>
<sequence length="428" mass="45647">MRIGAIPPLAAAFQNRTRVRETIDTARAGRGGVVLTQVLAGGGGYGKSQLAAAYANDAINSGTELVVWVHAAEEQALITTYARAATAVHAPGAGGDDPVADAEQFMAWLATTSRSWLVVLDNITDPAAVQKWWPQGRAGWVLATTRLHTDARLTAAGRTLVPVDVYTPQEAHTYLKDRLTAAGRARLHHHGAAGQIIEQLGRLPLALGFAAAYMIEEDATCGEYLDHLTNGLLSDALPAWADAEDYGQPVTAALLLNLQAATATGPPGLVEPALRLAALLDPDGHPLGLWDTPPVLAYLTAAHHTAWWKRRRRKKITAREAHAALAALHRYGLLTRDRTNGPRAVRIHALTARAVRETTPAHQQPALATTAADALLALWPDPDQPHRDLATTLRANTDTLHTHTQPTSGTLKDTWSSTAPASASSTPD</sequence>
<accession>A0ABN2NU81</accession>
<name>A0ABN2NU81_9ACTN</name>
<evidence type="ECO:0000313" key="2">
    <source>
        <dbReference type="EMBL" id="GAA1894206.1"/>
    </source>
</evidence>
<protein>
    <recommendedName>
        <fullName evidence="4">NB-ARC domain-containing protein</fullName>
    </recommendedName>
</protein>
<evidence type="ECO:0008006" key="4">
    <source>
        <dbReference type="Google" id="ProtNLM"/>
    </source>
</evidence>
<feature type="region of interest" description="Disordered" evidence="1">
    <location>
        <begin position="397"/>
        <end position="428"/>
    </location>
</feature>
<feature type="compositionally biased region" description="Polar residues" evidence="1">
    <location>
        <begin position="397"/>
        <end position="415"/>
    </location>
</feature>
<dbReference type="EMBL" id="BAAAMJ010000001">
    <property type="protein sequence ID" value="GAA1894206.1"/>
    <property type="molecule type" value="Genomic_DNA"/>
</dbReference>